<dbReference type="EMBL" id="JAMXLY010000027">
    <property type="protein sequence ID" value="MCO6025761.1"/>
    <property type="molecule type" value="Genomic_DNA"/>
</dbReference>
<dbReference type="InterPro" id="IPR007484">
    <property type="entry name" value="Peptidase_M28"/>
</dbReference>
<keyword evidence="3" id="KW-0472">Membrane</keyword>
<dbReference type="RefSeq" id="WP_252761117.1">
    <property type="nucleotide sequence ID" value="NZ_JAMXLY010000027.1"/>
</dbReference>
<dbReference type="PANTHER" id="PTHR12283:SF6">
    <property type="entry name" value="GLUTAMINYL-PEPTIDE CYCLOTRANSFERASE-RELATED"/>
    <property type="match status" value="1"/>
</dbReference>
<reference evidence="5 6" key="1">
    <citation type="submission" date="2022-06" db="EMBL/GenBank/DDBJ databases">
        <title>A taxonomic note on the genus Prevotella: Description of four novel genera and emended description of the genera Hallella and Xylanibacter.</title>
        <authorList>
            <person name="Hitch T.C.A."/>
        </authorList>
    </citation>
    <scope>NUCLEOTIDE SEQUENCE [LARGE SCALE GENOMIC DNA]</scope>
    <source>
        <strain evidence="5 6">DSM 100619</strain>
    </source>
</reference>
<keyword evidence="3" id="KW-0812">Transmembrane</keyword>
<dbReference type="Gene3D" id="3.40.630.10">
    <property type="entry name" value="Zn peptidases"/>
    <property type="match status" value="1"/>
</dbReference>
<evidence type="ECO:0000259" key="4">
    <source>
        <dbReference type="Pfam" id="PF04389"/>
    </source>
</evidence>
<dbReference type="Pfam" id="PF04389">
    <property type="entry name" value="Peptidase_M28"/>
    <property type="match status" value="1"/>
</dbReference>
<accession>A0ABT1BXF6</accession>
<protein>
    <submittedName>
        <fullName evidence="5">M28 family peptidase</fullName>
    </submittedName>
</protein>
<gene>
    <name evidence="5" type="ORF">NG821_07895</name>
</gene>
<evidence type="ECO:0000256" key="2">
    <source>
        <dbReference type="ARBA" id="ARBA00023315"/>
    </source>
</evidence>
<proteinExistence type="predicted"/>
<keyword evidence="1" id="KW-0808">Transferase</keyword>
<dbReference type="InterPro" id="IPR040234">
    <property type="entry name" value="QC/QCL"/>
</dbReference>
<keyword evidence="2" id="KW-0012">Acyltransferase</keyword>
<dbReference type="SUPFAM" id="SSF53187">
    <property type="entry name" value="Zn-dependent exopeptidases"/>
    <property type="match status" value="1"/>
</dbReference>
<dbReference type="PANTHER" id="PTHR12283">
    <property type="entry name" value="GLUTAMINYL-PEPTIDE CYCLOTRANSFERASE"/>
    <property type="match status" value="1"/>
</dbReference>
<comment type="caution">
    <text evidence="5">The sequence shown here is derived from an EMBL/GenBank/DDBJ whole genome shotgun (WGS) entry which is preliminary data.</text>
</comment>
<keyword evidence="6" id="KW-1185">Reference proteome</keyword>
<keyword evidence="3" id="KW-1133">Transmembrane helix</keyword>
<feature type="domain" description="Peptidase M28" evidence="4">
    <location>
        <begin position="113"/>
        <end position="348"/>
    </location>
</feature>
<evidence type="ECO:0000256" key="3">
    <source>
        <dbReference type="SAM" id="Phobius"/>
    </source>
</evidence>
<name>A0ABT1BXF6_9BACT</name>
<evidence type="ECO:0000256" key="1">
    <source>
        <dbReference type="ARBA" id="ARBA00022679"/>
    </source>
</evidence>
<sequence>MTRKMRIITGVTVIVLAGIAGLYGIHKHRENETITSTEETTEKVSPVGPSFNADSAYAFTAAQCAFGPRTMNSAAHEECRKWIVSKFKQYGCKVQQQSAVVTGYDGTKLNSTNIIASYNPEATTRILICAHWDSRPWADNDPDSTKHHTPILAANDGASGVAVMIELARVLQEQEQVKGNSKSPSLKQQGLGIDFICLDAEDWGTPQWSNKSDDGSSWALGAQYFSSHLPQGYEARYGILLDMVGGEGAHFYREQMSLQYAPAIVKKVWKAAGQAGYRSFFPKQDGEAITDDHLPLNQTAHIPTIDIIPYYPNCTQSGFGPTWHTVSDNMSHIDKATLKAVGQTLIQVLFTEKTH</sequence>
<feature type="transmembrane region" description="Helical" evidence="3">
    <location>
        <begin position="7"/>
        <end position="25"/>
    </location>
</feature>
<organism evidence="5 6">
    <name type="scientific">Segatella cerevisiae</name>
    <dbReference type="NCBI Taxonomy" id="2053716"/>
    <lineage>
        <taxon>Bacteria</taxon>
        <taxon>Pseudomonadati</taxon>
        <taxon>Bacteroidota</taxon>
        <taxon>Bacteroidia</taxon>
        <taxon>Bacteroidales</taxon>
        <taxon>Prevotellaceae</taxon>
        <taxon>Segatella</taxon>
    </lineage>
</organism>
<evidence type="ECO:0000313" key="6">
    <source>
        <dbReference type="Proteomes" id="UP001204015"/>
    </source>
</evidence>
<evidence type="ECO:0000313" key="5">
    <source>
        <dbReference type="EMBL" id="MCO6025761.1"/>
    </source>
</evidence>
<dbReference type="Proteomes" id="UP001204015">
    <property type="component" value="Unassembled WGS sequence"/>
</dbReference>